<keyword evidence="2" id="KW-0539">Nucleus</keyword>
<dbReference type="AlphaFoldDB" id="A0AAD6G8Z7"/>
<dbReference type="PANTHER" id="PTHR37534">
    <property type="entry name" value="TRANSCRIPTIONAL ACTIVATOR PROTEIN UGA3"/>
    <property type="match status" value="1"/>
</dbReference>
<dbReference type="PANTHER" id="PTHR37534:SF46">
    <property type="entry name" value="ZN(II)2CYS6 TRANSCRIPTION FACTOR (EUROFUNG)"/>
    <property type="match status" value="1"/>
</dbReference>
<reference evidence="3" key="1">
    <citation type="submission" date="2022-12" db="EMBL/GenBank/DDBJ databases">
        <authorList>
            <person name="Petersen C."/>
        </authorList>
    </citation>
    <scope>NUCLEOTIDE SEQUENCE</scope>
    <source>
        <strain evidence="3">IBT 16125</strain>
    </source>
</reference>
<dbReference type="Proteomes" id="UP001213681">
    <property type="component" value="Unassembled WGS sequence"/>
</dbReference>
<evidence type="ECO:0000256" key="2">
    <source>
        <dbReference type="ARBA" id="ARBA00023242"/>
    </source>
</evidence>
<dbReference type="Pfam" id="PF11951">
    <property type="entry name" value="Fungal_trans_2"/>
    <property type="match status" value="2"/>
</dbReference>
<accession>A0AAD6G8Z7</accession>
<reference evidence="3" key="2">
    <citation type="journal article" date="2023" name="IMA Fungus">
        <title>Comparative genomic study of the Penicillium genus elucidates a diverse pangenome and 15 lateral gene transfer events.</title>
        <authorList>
            <person name="Petersen C."/>
            <person name="Sorensen T."/>
            <person name="Nielsen M.R."/>
            <person name="Sondergaard T.E."/>
            <person name="Sorensen J.L."/>
            <person name="Fitzpatrick D.A."/>
            <person name="Frisvad J.C."/>
            <person name="Nielsen K.L."/>
        </authorList>
    </citation>
    <scope>NUCLEOTIDE SEQUENCE</scope>
    <source>
        <strain evidence="3">IBT 16125</strain>
    </source>
</reference>
<dbReference type="EMBL" id="JAPVEA010000001">
    <property type="protein sequence ID" value="KAJ5464876.1"/>
    <property type="molecule type" value="Genomic_DNA"/>
</dbReference>
<name>A0AAD6G8Z7_9EURO</name>
<sequence length="369" mass="41973">MHSERHILLWARRALSVQSWGGRSGEYPASKLSSTKAHVPVFKRTLSCPTKLVDSLDSRNRYLVNYFGEHIAPAMVAIDDESNGYRAIILPTVERHPSVLKAVLASSTYHIALRLSSSTGALQHAQKFYTQAIDELMRLSSDITTDSTQTSRILTTLVMLVCAMITGSYDFPILFKMLVSLIEAGNTEGKSGMFYYESFLELQMRKFELYAGPFLDPKAALERFNSTDSIDRGLGCLLQCSHLHPEHSVVLQKALSLIHIACLLYSLRVRNELSPEMSHELVEQYREIISQYHPESPGWKILIWPTFIVAAESVDQTYRCFFTSVFHGFFKKTGFGNLHTALNILHKIWQGEMKETWVEVLPQWKSFIM</sequence>
<evidence type="ECO:0000256" key="1">
    <source>
        <dbReference type="ARBA" id="ARBA00004123"/>
    </source>
</evidence>
<protein>
    <submittedName>
        <fullName evidence="3">Uncharacterized protein</fullName>
    </submittedName>
</protein>
<keyword evidence="4" id="KW-1185">Reference proteome</keyword>
<dbReference type="GeneID" id="81594199"/>
<evidence type="ECO:0000313" key="3">
    <source>
        <dbReference type="EMBL" id="KAJ5464876.1"/>
    </source>
</evidence>
<dbReference type="InterPro" id="IPR021858">
    <property type="entry name" value="Fun_TF"/>
</dbReference>
<comment type="subcellular location">
    <subcellularLocation>
        <location evidence="1">Nucleus</location>
    </subcellularLocation>
</comment>
<dbReference type="GO" id="GO:0005634">
    <property type="term" value="C:nucleus"/>
    <property type="evidence" value="ECO:0007669"/>
    <property type="project" value="UniProtKB-SubCell"/>
</dbReference>
<dbReference type="RefSeq" id="XP_056771723.1">
    <property type="nucleotide sequence ID" value="XM_056903956.1"/>
</dbReference>
<evidence type="ECO:0000313" key="4">
    <source>
        <dbReference type="Proteomes" id="UP001213681"/>
    </source>
</evidence>
<gene>
    <name evidence="3" type="ORF">N7458_000562</name>
</gene>
<proteinExistence type="predicted"/>
<comment type="caution">
    <text evidence="3">The sequence shown here is derived from an EMBL/GenBank/DDBJ whole genome shotgun (WGS) entry which is preliminary data.</text>
</comment>
<organism evidence="3 4">
    <name type="scientific">Penicillium daleae</name>
    <dbReference type="NCBI Taxonomy" id="63821"/>
    <lineage>
        <taxon>Eukaryota</taxon>
        <taxon>Fungi</taxon>
        <taxon>Dikarya</taxon>
        <taxon>Ascomycota</taxon>
        <taxon>Pezizomycotina</taxon>
        <taxon>Eurotiomycetes</taxon>
        <taxon>Eurotiomycetidae</taxon>
        <taxon>Eurotiales</taxon>
        <taxon>Aspergillaceae</taxon>
        <taxon>Penicillium</taxon>
    </lineage>
</organism>